<dbReference type="Proteomes" id="UP000281553">
    <property type="component" value="Unassembled WGS sequence"/>
</dbReference>
<evidence type="ECO:0000256" key="2">
    <source>
        <dbReference type="ARBA" id="ARBA00022679"/>
    </source>
</evidence>
<reference evidence="4 5" key="1">
    <citation type="submission" date="2018-11" db="EMBL/GenBank/DDBJ databases">
        <authorList>
            <consortium name="Pathogen Informatics"/>
        </authorList>
    </citation>
    <scope>NUCLEOTIDE SEQUENCE [LARGE SCALE GENOMIC DNA]</scope>
</reference>
<dbReference type="PANTHER" id="PTHR46165">
    <property type="entry name" value="SET AND MYND DOMAIN-CONTAINING PROTEIN 4"/>
    <property type="match status" value="1"/>
</dbReference>
<evidence type="ECO:0000313" key="5">
    <source>
        <dbReference type="Proteomes" id="UP000281553"/>
    </source>
</evidence>
<protein>
    <submittedName>
        <fullName evidence="4">Uncharacterized protein</fullName>
    </submittedName>
</protein>
<dbReference type="InterPro" id="IPR011990">
    <property type="entry name" value="TPR-like_helical_dom_sf"/>
</dbReference>
<dbReference type="PANTHER" id="PTHR46165:SF2">
    <property type="entry name" value="SET AND MYND DOMAIN-CONTAINING PROTEIN 4"/>
    <property type="match status" value="1"/>
</dbReference>
<keyword evidence="1" id="KW-0489">Methyltransferase</keyword>
<evidence type="ECO:0000256" key="3">
    <source>
        <dbReference type="ARBA" id="ARBA00022691"/>
    </source>
</evidence>
<organism evidence="4 5">
    <name type="scientific">Dibothriocephalus latus</name>
    <name type="common">Fish tapeworm</name>
    <name type="synonym">Diphyllobothrium latum</name>
    <dbReference type="NCBI Taxonomy" id="60516"/>
    <lineage>
        <taxon>Eukaryota</taxon>
        <taxon>Metazoa</taxon>
        <taxon>Spiralia</taxon>
        <taxon>Lophotrochozoa</taxon>
        <taxon>Platyhelminthes</taxon>
        <taxon>Cestoda</taxon>
        <taxon>Eucestoda</taxon>
        <taxon>Diphyllobothriidea</taxon>
        <taxon>Diphyllobothriidae</taxon>
        <taxon>Dibothriocephalus</taxon>
    </lineage>
</organism>
<dbReference type="GO" id="GO:0005737">
    <property type="term" value="C:cytoplasm"/>
    <property type="evidence" value="ECO:0007669"/>
    <property type="project" value="TreeGrafter"/>
</dbReference>
<dbReference type="GO" id="GO:0005634">
    <property type="term" value="C:nucleus"/>
    <property type="evidence" value="ECO:0007669"/>
    <property type="project" value="TreeGrafter"/>
</dbReference>
<dbReference type="Gene3D" id="1.25.40.10">
    <property type="entry name" value="Tetratricopeptide repeat domain"/>
    <property type="match status" value="1"/>
</dbReference>
<dbReference type="GO" id="GO:0008168">
    <property type="term" value="F:methyltransferase activity"/>
    <property type="evidence" value="ECO:0007669"/>
    <property type="project" value="UniProtKB-KW"/>
</dbReference>
<evidence type="ECO:0000256" key="1">
    <source>
        <dbReference type="ARBA" id="ARBA00022603"/>
    </source>
</evidence>
<keyword evidence="3" id="KW-0949">S-adenosyl-L-methionine</keyword>
<dbReference type="SUPFAM" id="SSF48452">
    <property type="entry name" value="TPR-like"/>
    <property type="match status" value="1"/>
</dbReference>
<sequence length="248" mass="27144">MRAAKVSSKREPHCRVVINPRIKNDVAESGAQVLGLRIPVPLCENSRKSDVLAAKFREIGNEFWRSKACLDANNYYNLALFHSQSNMEKALALGNRSCVLYYLECYQESVNDVTTALKLGFPSEKSDRLHVRAGQCLLHLGRFVEASKHFSQALQSLTEPGLRRLAADGLVKCKAEQAVASKVAWRCERGDPTASVRQAYDSSLTATSTGSTLLLSANTESGASVRLFDAGPAKGWTLETTRNVRPGA</sequence>
<gene>
    <name evidence="4" type="ORF">DILT_LOCUS8874</name>
</gene>
<name>A0A3P7LQ00_DIBLA</name>
<proteinExistence type="predicted"/>
<dbReference type="GO" id="GO:0032259">
    <property type="term" value="P:methylation"/>
    <property type="evidence" value="ECO:0007669"/>
    <property type="project" value="UniProtKB-KW"/>
</dbReference>
<evidence type="ECO:0000313" key="4">
    <source>
        <dbReference type="EMBL" id="VDN13043.1"/>
    </source>
</evidence>
<keyword evidence="5" id="KW-1185">Reference proteome</keyword>
<dbReference type="AlphaFoldDB" id="A0A3P7LQ00"/>
<dbReference type="GO" id="GO:0042826">
    <property type="term" value="F:histone deacetylase binding"/>
    <property type="evidence" value="ECO:0007669"/>
    <property type="project" value="TreeGrafter"/>
</dbReference>
<keyword evidence="2" id="KW-0808">Transferase</keyword>
<accession>A0A3P7LQ00</accession>
<dbReference type="OrthoDB" id="5945798at2759"/>
<dbReference type="InterPro" id="IPR052097">
    <property type="entry name" value="SET-MYND_domain_protein"/>
</dbReference>
<dbReference type="EMBL" id="UYRU01055442">
    <property type="protein sequence ID" value="VDN13043.1"/>
    <property type="molecule type" value="Genomic_DNA"/>
</dbReference>